<evidence type="ECO:0000313" key="7">
    <source>
        <dbReference type="EMBL" id="EFH94306.1"/>
    </source>
</evidence>
<proteinExistence type="predicted"/>
<sequence>MNLLKKNKYSIRKYKVGIFSTLIGTVLLLSNPNGAQALTTDHNVQGGSNQALPGNSQNTNADTNRDIVNDSQNTPNAHATDNTSTNQALTNHQNVDVANQVGPAPIQPSASPAQNNNNSNANSTATEPAANTNNNLASNNNTLNVPNNTDNNDSARHLTLKEIQEDVRHSSDKPELVAIAEEASNRPKKRSRRAAPTDPNATPADPTATPADPTAGNGSAPVAITAPYTPTTDPNANNIGQNAPNEVLSFDDNNIRPSTNRSVPTVTVVDNLPGYTLINGGKVGVFSHAMVRTSMFDSGDAKNYQAQGNVIALGRIRGNDTNDHGDFNGIEKTLTVNPNSELIFEFNTMTTKNYQGMTNLIIKNADNDTVIGEKVVAYGPIWRLLKVPENVSHLKIQFVPKNDAITDARGIYQLRDGYKYYDFVDSIGLHSGSHVYVERRTMEPTATNNKEFTVTTSLKNNGNFGASFNTDDFVYKIQLPEGVEYVNNSLTKDFPSGNSGVDINDMNVTYDAANRIITIKSTGGGTGNSPARLMPDKILDLKYKLRVNNVPTPRTVTFNDTLTYKTYSQDFINSPAESHTVSTNPYTIDIIMNKDALQAEVDRRIQQADYTFASLDIFNDLKRRAQTILDENRNNVPLNKRVSQADIDSLANQMQHTLIRSVDAENAVNRKVDDMEDLVNQNDELTDEEKQAAIQVIEEHKNEIIGNIGDQTTDDGVTRIKDQGIQTLSGDTATPVVKPNAKQAIRDKAAKQREIINHTPDATQDEIQDALNQLTTDETDAIDNVTNATTNADVETAKNNGINTIGAVAPQVTHKQAARDAINQATATKRQQINSNREATQEEKNAALNELTQATNHALEQINQATTNDDVDTAKGDGLNAINPIAPVTVVKQAARDAVSHDAQQHIAEINANPDATQEERQAAIEKVNAAVAVANTNILNANTNADVEQVKTNAIQGIQAIEPATKVKTDAKNAIDQSAETQHNAIFNNNDATLEEQQAAQQLLDQAVATAKQNINAADTNQEVAQAKDQGTQNIVVIQPATQVKTDARNAVNEKAREAITNINATPGATREEKQEAINRVNTLKNRALNDIGVTSTTAMVNSIRDDAVNQIGAVQPHVTKKQTATGVLTDLATAKKQEINQNTNATTEEKQVALNQVDQDLATAINNINQADTNAEVDQAQQLGTKAINAIQPNIVKKPAALAQTNQHYSAKLVEINATPDATDDEKNAAINTLNQDRQQAIESIKQANTNAEVDQAATVAENNIDAVQVDVVKKQAARDKITAEVAKRIEAVKQTPNATDEEKQAAVNQINQLKDQAFNQINQNQTNDQVDATTNQAINAIDNVEAEVVIKPKAIADIEKAVKEKQQQIDNSLDSTDNEKEVALQALAKEKEKALAAIDQAQTNSQVNQAATNGVSAIKIIQPETKIKPAAREKINQKANELRAQINQDKEATAEERQAALDKINDLVAKAMTNITNDRTNQQVNDSTNQALDDIALVTPDHIVRAAARDAVKQQYEAKKHEIEQAEHATDEEKQVALNQLANNEKRALQNINQAIANNDVKRVESNGIATLKGVEPHIVVKPEAQEAIKASADNQVESIKDTPHATTDELDEANQQINDTLKQGQQDIDNTTQDAAVNDVRNQTIKAIEQIKPKVRRKRAALDNIDESNNNQLDAIRNTLDTTQDERNVAIAALNKIVNAIKNDIAQNKTNAEVDQTEADGNNNIKVILPKVQVKPAARQSVSAKAEAQNALIDQSDLSTEEERLAAKHLVEQALNQAIDQINHADKTAQVNQNSIDAQNIISKIKPATTVKATALQQIQNIATNKINLIKANNEATDEEQNAAIVQVEKELIKAKQQIAGAVTNADVAYLLHDGKNEIREIEPVINKKATAREQLTTLFNDKKQAIEANVQATVEERNSILAQLQNIYDTAIGQIDQDRSNAQVDKTATLNLQTIHDLDVHPIKKPDAEKTINDDLARVTHLVQNYRKVSDRNKADALKAITALKLQMDEELKTARTNADVDAVLKRFNVALGDIEAVITEKENSLLRIDNIAQQTYAKFKAIATPEQLAKVKALIDQYVADGNRMVDEDATLNDIKKDTQLIIDEILAIKLPAEVIKASPKVGQPAPKVCTPIKKEDKQEVRKVVKELPNTGSEEMDLPLKELALITGAALLARRRSKKEKES</sequence>
<feature type="domain" description="DUF1542" evidence="6">
    <location>
        <begin position="1199"/>
        <end position="1274"/>
    </location>
</feature>
<reference evidence="7 8" key="1">
    <citation type="submission" date="2010-05" db="EMBL/GenBank/DDBJ databases">
        <authorList>
            <person name="Muzny D."/>
            <person name="Qin X."/>
            <person name="Buhay C."/>
            <person name="Dugan-Rocha S."/>
            <person name="Ding Y."/>
            <person name="Chen G."/>
            <person name="Hawes A."/>
            <person name="Holder M."/>
            <person name="Jhangiani S."/>
            <person name="Johnson A."/>
            <person name="Khan Z."/>
            <person name="Li Z."/>
            <person name="Liu W."/>
            <person name="Liu X."/>
            <person name="Perez L."/>
            <person name="Shen H."/>
            <person name="Wang Q."/>
            <person name="Watt J."/>
            <person name="Xi L."/>
            <person name="Xin Y."/>
            <person name="Zhou J."/>
            <person name="Deng J."/>
            <person name="Jiang H."/>
            <person name="Liu Y."/>
            <person name="Qu J."/>
            <person name="Song X.-Z."/>
            <person name="Zhang L."/>
            <person name="Villasana D."/>
            <person name="Johnson A."/>
            <person name="Liu J."/>
            <person name="Liyanage D."/>
            <person name="Lorensuhewa L."/>
            <person name="Robinson T."/>
            <person name="Song A."/>
            <person name="Song B.-B."/>
            <person name="Dinh H."/>
            <person name="Thornton R."/>
            <person name="Coyle M."/>
            <person name="Francisco L."/>
            <person name="Jackson L."/>
            <person name="Javaid M."/>
            <person name="Korchina V."/>
            <person name="Kovar C."/>
            <person name="Mata R."/>
            <person name="Mathew T."/>
            <person name="Ngo R."/>
            <person name="Nguyen L."/>
            <person name="Nguyen N."/>
            <person name="Okwuonu G."/>
            <person name="Ongeri F."/>
            <person name="Pham C."/>
            <person name="Simmons D."/>
            <person name="Wilczek-Boney K."/>
            <person name="Hale W."/>
            <person name="Jakkamsetti A."/>
            <person name="Pham P."/>
            <person name="Ruth R."/>
            <person name="San Lucas F."/>
            <person name="Warren J."/>
            <person name="Zhang J."/>
            <person name="Zhao Z."/>
            <person name="Zhou C."/>
            <person name="Zhu D."/>
            <person name="Lee S."/>
            <person name="Bess C."/>
            <person name="Blankenburg K."/>
            <person name="Forbes L."/>
            <person name="Fu Q."/>
            <person name="Gubbala S."/>
            <person name="Hirani K."/>
            <person name="Jayaseelan J.C."/>
            <person name="Lara F."/>
            <person name="Munidasa M."/>
            <person name="Palculict T."/>
            <person name="Patil S."/>
            <person name="Pu L.-L."/>
            <person name="Saada N."/>
            <person name="Tang L."/>
            <person name="Weissenberger G."/>
            <person name="Zhu Y."/>
            <person name="Hemphill L."/>
            <person name="Shang Y."/>
            <person name="Youmans B."/>
            <person name="Ayvaz T."/>
            <person name="Ross M."/>
            <person name="Santibanez J."/>
            <person name="Aqrawi P."/>
            <person name="Gross S."/>
            <person name="Joshi V."/>
            <person name="Fowler G."/>
            <person name="Nazareth L."/>
            <person name="Reid J."/>
            <person name="Worley K."/>
            <person name="Petrosino J."/>
            <person name="Highlander S."/>
            <person name="Gibbs R."/>
        </authorList>
    </citation>
    <scope>NUCLEOTIDE SEQUENCE [LARGE SCALE GENOMIC DNA]</scope>
    <source>
        <strain evidence="7 8">MN8</strain>
    </source>
</reference>
<feature type="domain" description="DUF1542" evidence="6">
    <location>
        <begin position="1276"/>
        <end position="1351"/>
    </location>
</feature>
<dbReference type="HOGENOM" id="CLU_000761_2_0_9"/>
<evidence type="ECO:0000313" key="8">
    <source>
        <dbReference type="Proteomes" id="UP000003455"/>
    </source>
</evidence>
<dbReference type="NCBIfam" id="TIGR04263">
    <property type="entry name" value="SasC_Mrp_aggreg"/>
    <property type="match status" value="1"/>
</dbReference>
<feature type="domain" description="DUF1542" evidence="6">
    <location>
        <begin position="891"/>
        <end position="966"/>
    </location>
</feature>
<keyword evidence="1 4" id="KW-0732">Signal</keyword>
<protein>
    <submittedName>
        <fullName evidence="7">Gram-positive signal peptide protein, YSIRK family</fullName>
    </submittedName>
</protein>
<dbReference type="Proteomes" id="UP000003455">
    <property type="component" value="Chromosome"/>
</dbReference>
<accession>A0A0E1XEW4</accession>
<dbReference type="EMBL" id="ACJA02000004">
    <property type="protein sequence ID" value="EFH94306.1"/>
    <property type="molecule type" value="Genomic_DNA"/>
</dbReference>
<evidence type="ECO:0000256" key="2">
    <source>
        <dbReference type="SAM" id="Coils"/>
    </source>
</evidence>
<dbReference type="NCBIfam" id="TIGR01168">
    <property type="entry name" value="YSIRK_signal"/>
    <property type="match status" value="1"/>
</dbReference>
<feature type="domain" description="DUF1542" evidence="6">
    <location>
        <begin position="815"/>
        <end position="889"/>
    </location>
</feature>
<feature type="region of interest" description="Disordered" evidence="3">
    <location>
        <begin position="99"/>
        <end position="243"/>
    </location>
</feature>
<dbReference type="RefSeq" id="WP_001050520.1">
    <property type="nucleotide sequence ID" value="NZ_CM000952.1"/>
</dbReference>
<gene>
    <name evidence="7" type="ORF">HMPREF0769_11927</name>
</gene>
<feature type="coiled-coil region" evidence="2">
    <location>
        <begin position="668"/>
        <end position="695"/>
    </location>
</feature>
<feature type="domain" description="DUF1542" evidence="6">
    <location>
        <begin position="1662"/>
        <end position="1737"/>
    </location>
</feature>
<feature type="compositionally biased region" description="Low complexity" evidence="3">
    <location>
        <begin position="194"/>
        <end position="215"/>
    </location>
</feature>
<comment type="caution">
    <text evidence="7">The sequence shown here is derived from an EMBL/GenBank/DDBJ whole genome shotgun (WGS) entry which is preliminary data.</text>
</comment>
<feature type="coiled-coil region" evidence="2">
    <location>
        <begin position="1358"/>
        <end position="1407"/>
    </location>
</feature>
<evidence type="ECO:0000259" key="5">
    <source>
        <dbReference type="Pfam" id="PF04650"/>
    </source>
</evidence>
<evidence type="ECO:0000256" key="4">
    <source>
        <dbReference type="SAM" id="SignalP"/>
    </source>
</evidence>
<feature type="compositionally biased region" description="Polar residues" evidence="3">
    <location>
        <begin position="69"/>
        <end position="84"/>
    </location>
</feature>
<feature type="region of interest" description="Disordered" evidence="3">
    <location>
        <begin position="39"/>
        <end position="84"/>
    </location>
</feature>
<feature type="compositionally biased region" description="Polar residues" evidence="3">
    <location>
        <begin position="39"/>
        <end position="62"/>
    </location>
</feature>
<feature type="compositionally biased region" description="Low complexity" evidence="3">
    <location>
        <begin position="103"/>
        <end position="152"/>
    </location>
</feature>
<feature type="domain" description="DUF1542" evidence="6">
    <location>
        <begin position="1508"/>
        <end position="1582"/>
    </location>
</feature>
<feature type="domain" description="DUF1542" evidence="6">
    <location>
        <begin position="1584"/>
        <end position="1659"/>
    </location>
</feature>
<keyword evidence="2" id="KW-0175">Coiled coil</keyword>
<feature type="domain" description="YSIRK Gram-positive signal peptide" evidence="5">
    <location>
        <begin position="5"/>
        <end position="29"/>
    </location>
</feature>
<feature type="domain" description="DUF1542" evidence="6">
    <location>
        <begin position="1892"/>
        <end position="1967"/>
    </location>
</feature>
<feature type="coiled-coil region" evidence="2">
    <location>
        <begin position="1512"/>
        <end position="1562"/>
    </location>
</feature>
<feature type="coiled-coil region" evidence="2">
    <location>
        <begin position="822"/>
        <end position="868"/>
    </location>
</feature>
<name>A0A0E1XEW4_STAAU</name>
<dbReference type="Pfam" id="PF04650">
    <property type="entry name" value="YSIRK_signal"/>
    <property type="match status" value="1"/>
</dbReference>
<feature type="domain" description="DUF1542" evidence="6">
    <location>
        <begin position="1122"/>
        <end position="1197"/>
    </location>
</feature>
<feature type="chain" id="PRO_5002389451" evidence="4">
    <location>
        <begin position="38"/>
        <end position="2189"/>
    </location>
</feature>
<feature type="domain" description="DUF1542" evidence="6">
    <location>
        <begin position="1045"/>
        <end position="1121"/>
    </location>
</feature>
<dbReference type="InterPro" id="IPR005877">
    <property type="entry name" value="YSIRK_signal_dom"/>
</dbReference>
<evidence type="ECO:0000256" key="3">
    <source>
        <dbReference type="SAM" id="MobiDB-lite"/>
    </source>
</evidence>
<dbReference type="InterPro" id="IPR011439">
    <property type="entry name" value="DUF1542"/>
</dbReference>
<evidence type="ECO:0000256" key="1">
    <source>
        <dbReference type="ARBA" id="ARBA00022729"/>
    </source>
</evidence>
<dbReference type="NCBIfam" id="TIGR01167">
    <property type="entry name" value="LPXTG_anchor"/>
    <property type="match status" value="1"/>
</dbReference>
<feature type="compositionally biased region" description="Polar residues" evidence="3">
    <location>
        <begin position="228"/>
        <end position="243"/>
    </location>
</feature>
<feature type="domain" description="DUF1542" evidence="6">
    <location>
        <begin position="1431"/>
        <end position="1504"/>
    </location>
</feature>
<dbReference type="Pfam" id="PF07564">
    <property type="entry name" value="DUF1542"/>
    <property type="match status" value="17"/>
</dbReference>
<evidence type="ECO:0000259" key="6">
    <source>
        <dbReference type="Pfam" id="PF07564"/>
    </source>
</evidence>
<feature type="domain" description="DUF1542" evidence="6">
    <location>
        <begin position="1815"/>
        <end position="1889"/>
    </location>
</feature>
<feature type="domain" description="DUF1542" evidence="6">
    <location>
        <begin position="663"/>
        <end position="734"/>
    </location>
</feature>
<feature type="domain" description="DUF1542" evidence="6">
    <location>
        <begin position="737"/>
        <end position="813"/>
    </location>
</feature>
<organism evidence="7 8">
    <name type="scientific">Staphylococcus aureus subsp. aureus MN8</name>
    <dbReference type="NCBI Taxonomy" id="548470"/>
    <lineage>
        <taxon>Bacteria</taxon>
        <taxon>Bacillati</taxon>
        <taxon>Bacillota</taxon>
        <taxon>Bacilli</taxon>
        <taxon>Bacillales</taxon>
        <taxon>Staphylococcaceae</taxon>
        <taxon>Staphylococcus</taxon>
    </lineage>
</organism>
<feature type="domain" description="DUF1542" evidence="6">
    <location>
        <begin position="1738"/>
        <end position="1814"/>
    </location>
</feature>
<feature type="coiled-coil region" evidence="2">
    <location>
        <begin position="1842"/>
        <end position="1869"/>
    </location>
</feature>
<feature type="domain" description="DUF1542" evidence="6">
    <location>
        <begin position="968"/>
        <end position="1044"/>
    </location>
</feature>
<feature type="domain" description="DUF1542" evidence="6">
    <location>
        <begin position="1354"/>
        <end position="1428"/>
    </location>
</feature>
<dbReference type="InterPro" id="IPR026359">
    <property type="entry name" value="SasC/FmtB_aggreg_dom"/>
</dbReference>
<feature type="signal peptide" evidence="4">
    <location>
        <begin position="1"/>
        <end position="37"/>
    </location>
</feature>
<feature type="compositionally biased region" description="Basic and acidic residues" evidence="3">
    <location>
        <begin position="153"/>
        <end position="175"/>
    </location>
</feature>